<dbReference type="Pfam" id="PF09423">
    <property type="entry name" value="PhoD"/>
    <property type="match status" value="1"/>
</dbReference>
<sequence>MYDRVTRRELLSTVGLSTATAAFGDGVPGRLASVSGEDASSDDGHEKTGIEAPQGVQTGDVTADRAIIWSRASCPARMYVEIATDEYFSDVRTVRGPAALEVTDYTAKLDLQGLPSGETIYYRVIFESLVEPGVRSEPVEGSFRTPPSADEDGAVRFVWGGDVAGQGWGIDRDRGGMTIFEAMRELDPDFFVHSGDAIYADGPLPETIELDDGATWNNVVTEAKAGVADTLAEFRGNYKYNFLDEHYRNFLSEVPMIPQWDDHEVVNNWYPGETLPEDDPHDVKSVNLLAARGQRAFTEFMPIRSHDDSWDEHYDSFRYGSALEVFRLDLRSYRGPNTATRNSEQSSETAILGAEQLAWLKRSLAESDATWKVVASDMPIGLVVTDGDYFEAIANTDGEPSGREFEIADLLSFLCAEEVRNVVWFTADVHYTAAHHYHPDRAQFTDFLPFWEFVTGPLHAGTFGPGELDDTFGPEVVFEKSPPEGEANLPPSDGLQFFGQVDVDADSREMTVTLRDRDGAELHSQTLVPGEYGTLDPAEDGEDDDGAGDSDGDDGSNGEDDD</sequence>
<accession>A0A1H1FQ61</accession>
<feature type="region of interest" description="Disordered" evidence="1">
    <location>
        <begin position="514"/>
        <end position="562"/>
    </location>
</feature>
<evidence type="ECO:0000256" key="1">
    <source>
        <dbReference type="SAM" id="MobiDB-lite"/>
    </source>
</evidence>
<feature type="domain" description="Phospholipase D N-terminal" evidence="3">
    <location>
        <begin position="54"/>
        <end position="145"/>
    </location>
</feature>
<dbReference type="PANTHER" id="PTHR43606">
    <property type="entry name" value="PHOSPHATASE, PUTATIVE (AFU_ORTHOLOGUE AFUA_6G08710)-RELATED"/>
    <property type="match status" value="1"/>
</dbReference>
<reference evidence="4 7" key="3">
    <citation type="submission" date="2018-07" db="EMBL/GenBank/DDBJ databases">
        <title>Genome sequence of extremly halophilic archaeon Halopelagius longus strain BC12-B1.</title>
        <authorList>
            <person name="Zhang X."/>
        </authorList>
    </citation>
    <scope>NUCLEOTIDE SEQUENCE [LARGE SCALE GENOMIC DNA]</scope>
    <source>
        <strain evidence="4 7">BC12-B1</strain>
    </source>
</reference>
<dbReference type="EMBL" id="QQST01000002">
    <property type="protein sequence ID" value="RDI69979.1"/>
    <property type="molecule type" value="Genomic_DNA"/>
</dbReference>
<dbReference type="PANTHER" id="PTHR43606:SF1">
    <property type="entry name" value="PHOD-LIKE PHOSPHATASE METALLOPHOSPHATASE DOMAIN-CONTAINING PROTEIN"/>
    <property type="match status" value="1"/>
</dbReference>
<evidence type="ECO:0000259" key="2">
    <source>
        <dbReference type="Pfam" id="PF09423"/>
    </source>
</evidence>
<organism evidence="5 6">
    <name type="scientific">Halopelagius longus</name>
    <dbReference type="NCBI Taxonomy" id="1236180"/>
    <lineage>
        <taxon>Archaea</taxon>
        <taxon>Methanobacteriati</taxon>
        <taxon>Methanobacteriota</taxon>
        <taxon>Stenosarchaea group</taxon>
        <taxon>Halobacteria</taxon>
        <taxon>Halobacteriales</taxon>
        <taxon>Haloferacaceae</taxon>
    </lineage>
</organism>
<dbReference type="AlphaFoldDB" id="A0A1H1FQ61"/>
<reference evidence="5" key="1">
    <citation type="submission" date="2016-10" db="EMBL/GenBank/DDBJ databases">
        <authorList>
            <person name="de Groot N.N."/>
        </authorList>
    </citation>
    <scope>NUCLEOTIDE SEQUENCE [LARGE SCALE GENOMIC DNA]</scope>
    <source>
        <strain evidence="5">CGMCC 1.12397</strain>
    </source>
</reference>
<feature type="domain" description="PhoD-like phosphatase metallophosphatase" evidence="2">
    <location>
        <begin position="158"/>
        <end position="513"/>
    </location>
</feature>
<feature type="compositionally biased region" description="Acidic residues" evidence="1">
    <location>
        <begin position="537"/>
        <end position="562"/>
    </location>
</feature>
<evidence type="ECO:0000259" key="3">
    <source>
        <dbReference type="Pfam" id="PF16655"/>
    </source>
</evidence>
<dbReference type="InterPro" id="IPR006311">
    <property type="entry name" value="TAT_signal"/>
</dbReference>
<protein>
    <submittedName>
        <fullName evidence="4 5">Alkaline phosphatase</fullName>
    </submittedName>
</protein>
<dbReference type="Pfam" id="PF16655">
    <property type="entry name" value="PhoD_N"/>
    <property type="match status" value="1"/>
</dbReference>
<evidence type="ECO:0000313" key="5">
    <source>
        <dbReference type="EMBL" id="SDR03203.1"/>
    </source>
</evidence>
<evidence type="ECO:0000313" key="6">
    <source>
        <dbReference type="Proteomes" id="UP000199289"/>
    </source>
</evidence>
<dbReference type="EMBL" id="FNKQ01000004">
    <property type="protein sequence ID" value="SDR03203.1"/>
    <property type="molecule type" value="Genomic_DNA"/>
</dbReference>
<dbReference type="Gene3D" id="3.60.21.70">
    <property type="entry name" value="PhoD-like phosphatase"/>
    <property type="match status" value="1"/>
</dbReference>
<evidence type="ECO:0000313" key="4">
    <source>
        <dbReference type="EMBL" id="RDI69979.1"/>
    </source>
</evidence>
<dbReference type="Gene3D" id="2.60.40.380">
    <property type="entry name" value="Purple acid phosphatase-like, N-terminal"/>
    <property type="match status" value="1"/>
</dbReference>
<dbReference type="RefSeq" id="WP_092538842.1">
    <property type="nucleotide sequence ID" value="NZ_FNKQ01000004.1"/>
</dbReference>
<dbReference type="InterPro" id="IPR038607">
    <property type="entry name" value="PhoD-like_sf"/>
</dbReference>
<dbReference type="InterPro" id="IPR052900">
    <property type="entry name" value="Phospholipid_Metab_Enz"/>
</dbReference>
<dbReference type="Proteomes" id="UP000199289">
    <property type="component" value="Unassembled WGS sequence"/>
</dbReference>
<dbReference type="PROSITE" id="PS51318">
    <property type="entry name" value="TAT"/>
    <property type="match status" value="1"/>
</dbReference>
<name>A0A1H1FQ61_9EURY</name>
<proteinExistence type="predicted"/>
<gene>
    <name evidence="4" type="ORF">DWB78_15190</name>
    <name evidence="5" type="ORF">SAMN05216278_3354</name>
</gene>
<keyword evidence="7" id="KW-1185">Reference proteome</keyword>
<dbReference type="Proteomes" id="UP000255421">
    <property type="component" value="Unassembled WGS sequence"/>
</dbReference>
<dbReference type="InterPro" id="IPR032093">
    <property type="entry name" value="PhoD_N"/>
</dbReference>
<dbReference type="SUPFAM" id="SSF56300">
    <property type="entry name" value="Metallo-dependent phosphatases"/>
    <property type="match status" value="1"/>
</dbReference>
<dbReference type="InterPro" id="IPR029052">
    <property type="entry name" value="Metallo-depent_PP-like"/>
</dbReference>
<reference evidence="6" key="2">
    <citation type="submission" date="2016-10" db="EMBL/GenBank/DDBJ databases">
        <authorList>
            <person name="Varghese N."/>
            <person name="Submissions S."/>
        </authorList>
    </citation>
    <scope>NUCLEOTIDE SEQUENCE [LARGE SCALE GENOMIC DNA]</scope>
    <source>
        <strain evidence="6">CGMCC 1.12397</strain>
    </source>
</reference>
<dbReference type="InterPro" id="IPR018946">
    <property type="entry name" value="PhoD-like_MPP"/>
</dbReference>
<feature type="region of interest" description="Disordered" evidence="1">
    <location>
        <begin position="32"/>
        <end position="52"/>
    </location>
</feature>
<evidence type="ECO:0000313" key="7">
    <source>
        <dbReference type="Proteomes" id="UP000255421"/>
    </source>
</evidence>